<evidence type="ECO:0000256" key="9">
    <source>
        <dbReference type="SAM" id="MobiDB-lite"/>
    </source>
</evidence>
<dbReference type="GO" id="GO:0008289">
    <property type="term" value="F:lipid binding"/>
    <property type="evidence" value="ECO:0007669"/>
    <property type="project" value="TreeGrafter"/>
</dbReference>
<comment type="subcellular location">
    <subcellularLocation>
        <location evidence="1">Cytoplasm</location>
        <location evidence="1">Cytoskeleton</location>
    </subcellularLocation>
</comment>
<comment type="function">
    <text evidence="8">Involved in cytokinesis and septation where it has a role in the localization of F-actin.</text>
</comment>
<evidence type="ECO:0000256" key="3">
    <source>
        <dbReference type="ARBA" id="ARBA00022618"/>
    </source>
</evidence>
<evidence type="ECO:0000259" key="10">
    <source>
        <dbReference type="PROSITE" id="PS51021"/>
    </source>
</evidence>
<protein>
    <submittedName>
        <fullName evidence="11">Bridging integrator 3</fullName>
    </submittedName>
</protein>
<evidence type="ECO:0000256" key="8">
    <source>
        <dbReference type="ARBA" id="ARBA00059510"/>
    </source>
</evidence>
<evidence type="ECO:0000256" key="7">
    <source>
        <dbReference type="ARBA" id="ARBA00023306"/>
    </source>
</evidence>
<dbReference type="InterPro" id="IPR004148">
    <property type="entry name" value="BAR_dom"/>
</dbReference>
<evidence type="ECO:0000256" key="2">
    <source>
        <dbReference type="ARBA" id="ARBA00022490"/>
    </source>
</evidence>
<keyword evidence="6" id="KW-0206">Cytoskeleton</keyword>
<dbReference type="SMART" id="SM00721">
    <property type="entry name" value="BAR"/>
    <property type="match status" value="1"/>
</dbReference>
<dbReference type="OrthoDB" id="446293at2759"/>
<sequence>MMSWNPFSRHTAPKKNVVSRTAERELEKEVKKVERLEETSRKLYKDTKRWVESNQGVIASEHKITQNLLSSQLCQMEPQLGAQITDWDRSLDKQELYMKELNTTVQRAVLEPMKKFNSIFPSIQTAVKKREQSLQEYNKCQSKVEKYQGRDRTGQNVIKMESSRKSLQSAKDEFETQNSALTEDLPKMIDGRVDYFQPSLEALIKSQVTYNSEIYRMCTELSDQLSSQGSEKCTRENRASKIQQSLDSIKALSITLDE</sequence>
<gene>
    <name evidence="11" type="ORF">KP79_PYT17253</name>
</gene>
<dbReference type="InterPro" id="IPR046982">
    <property type="entry name" value="BIN3/RVS161-like"/>
</dbReference>
<evidence type="ECO:0000256" key="5">
    <source>
        <dbReference type="ARBA" id="ARBA00023210"/>
    </source>
</evidence>
<dbReference type="PROSITE" id="PS51021">
    <property type="entry name" value="BAR"/>
    <property type="match status" value="1"/>
</dbReference>
<evidence type="ECO:0000256" key="6">
    <source>
        <dbReference type="ARBA" id="ARBA00023212"/>
    </source>
</evidence>
<dbReference type="GO" id="GO:0051666">
    <property type="term" value="P:actin cortical patch localization"/>
    <property type="evidence" value="ECO:0007669"/>
    <property type="project" value="InterPro"/>
</dbReference>
<dbReference type="EMBL" id="NEDP02005569">
    <property type="protein sequence ID" value="OWF38328.1"/>
    <property type="molecule type" value="Genomic_DNA"/>
</dbReference>
<dbReference type="GO" id="GO:0006897">
    <property type="term" value="P:endocytosis"/>
    <property type="evidence" value="ECO:0007669"/>
    <property type="project" value="InterPro"/>
</dbReference>
<name>A0A210PPC7_MIZYE</name>
<reference evidence="11 12" key="1">
    <citation type="journal article" date="2017" name="Nat. Ecol. Evol.">
        <title>Scallop genome provides insights into evolution of bilaterian karyotype and development.</title>
        <authorList>
            <person name="Wang S."/>
            <person name="Zhang J."/>
            <person name="Jiao W."/>
            <person name="Li J."/>
            <person name="Xun X."/>
            <person name="Sun Y."/>
            <person name="Guo X."/>
            <person name="Huan P."/>
            <person name="Dong B."/>
            <person name="Zhang L."/>
            <person name="Hu X."/>
            <person name="Sun X."/>
            <person name="Wang J."/>
            <person name="Zhao C."/>
            <person name="Wang Y."/>
            <person name="Wang D."/>
            <person name="Huang X."/>
            <person name="Wang R."/>
            <person name="Lv J."/>
            <person name="Li Y."/>
            <person name="Zhang Z."/>
            <person name="Liu B."/>
            <person name="Lu W."/>
            <person name="Hui Y."/>
            <person name="Liang J."/>
            <person name="Zhou Z."/>
            <person name="Hou R."/>
            <person name="Li X."/>
            <person name="Liu Y."/>
            <person name="Li H."/>
            <person name="Ning X."/>
            <person name="Lin Y."/>
            <person name="Zhao L."/>
            <person name="Xing Q."/>
            <person name="Dou J."/>
            <person name="Li Y."/>
            <person name="Mao J."/>
            <person name="Guo H."/>
            <person name="Dou H."/>
            <person name="Li T."/>
            <person name="Mu C."/>
            <person name="Jiang W."/>
            <person name="Fu Q."/>
            <person name="Fu X."/>
            <person name="Miao Y."/>
            <person name="Liu J."/>
            <person name="Yu Q."/>
            <person name="Li R."/>
            <person name="Liao H."/>
            <person name="Li X."/>
            <person name="Kong Y."/>
            <person name="Jiang Z."/>
            <person name="Chourrout D."/>
            <person name="Li R."/>
            <person name="Bao Z."/>
        </authorList>
    </citation>
    <scope>NUCLEOTIDE SEQUENCE [LARGE SCALE GENOMIC DNA]</scope>
    <source>
        <strain evidence="11 12">PY_sf001</strain>
    </source>
</reference>
<dbReference type="GO" id="GO:0051301">
    <property type="term" value="P:cell division"/>
    <property type="evidence" value="ECO:0007669"/>
    <property type="project" value="UniProtKB-KW"/>
</dbReference>
<dbReference type="STRING" id="6573.A0A210PPC7"/>
<dbReference type="SUPFAM" id="SSF103657">
    <property type="entry name" value="BAR/IMD domain-like"/>
    <property type="match status" value="1"/>
</dbReference>
<keyword evidence="4" id="KW-0175">Coiled coil</keyword>
<evidence type="ECO:0000313" key="11">
    <source>
        <dbReference type="EMBL" id="OWF38328.1"/>
    </source>
</evidence>
<dbReference type="PANTHER" id="PTHR47174">
    <property type="entry name" value="BRIDGING INTEGRATOR 3"/>
    <property type="match status" value="1"/>
</dbReference>
<keyword evidence="7" id="KW-0131">Cell cycle</keyword>
<dbReference type="PANTHER" id="PTHR47174:SF3">
    <property type="entry name" value="BRIDGING INTEGRATOR 3"/>
    <property type="match status" value="1"/>
</dbReference>
<proteinExistence type="predicted"/>
<dbReference type="GO" id="GO:0097320">
    <property type="term" value="P:plasma membrane tubulation"/>
    <property type="evidence" value="ECO:0007669"/>
    <property type="project" value="TreeGrafter"/>
</dbReference>
<comment type="caution">
    <text evidence="11">The sequence shown here is derived from an EMBL/GenBank/DDBJ whole genome shotgun (WGS) entry which is preliminary data.</text>
</comment>
<accession>A0A210PPC7</accession>
<keyword evidence="5" id="KW-0717">Septation</keyword>
<organism evidence="11 12">
    <name type="scientific">Mizuhopecten yessoensis</name>
    <name type="common">Japanese scallop</name>
    <name type="synonym">Patinopecten yessoensis</name>
    <dbReference type="NCBI Taxonomy" id="6573"/>
    <lineage>
        <taxon>Eukaryota</taxon>
        <taxon>Metazoa</taxon>
        <taxon>Spiralia</taxon>
        <taxon>Lophotrochozoa</taxon>
        <taxon>Mollusca</taxon>
        <taxon>Bivalvia</taxon>
        <taxon>Autobranchia</taxon>
        <taxon>Pteriomorphia</taxon>
        <taxon>Pectinida</taxon>
        <taxon>Pectinoidea</taxon>
        <taxon>Pectinidae</taxon>
        <taxon>Mizuhopecten</taxon>
    </lineage>
</organism>
<evidence type="ECO:0000256" key="1">
    <source>
        <dbReference type="ARBA" id="ARBA00004245"/>
    </source>
</evidence>
<feature type="region of interest" description="Disordered" evidence="9">
    <location>
        <begin position="1"/>
        <end position="24"/>
    </location>
</feature>
<keyword evidence="12" id="KW-1185">Reference proteome</keyword>
<dbReference type="Pfam" id="PF03114">
    <property type="entry name" value="BAR"/>
    <property type="match status" value="1"/>
</dbReference>
<dbReference type="GO" id="GO:0005737">
    <property type="term" value="C:cytoplasm"/>
    <property type="evidence" value="ECO:0007669"/>
    <property type="project" value="InterPro"/>
</dbReference>
<dbReference type="AlphaFoldDB" id="A0A210PPC7"/>
<evidence type="ECO:0000256" key="4">
    <source>
        <dbReference type="ARBA" id="ARBA00023054"/>
    </source>
</evidence>
<dbReference type="Gene3D" id="1.20.1270.60">
    <property type="entry name" value="Arfaptin homology (AH) domain/BAR domain"/>
    <property type="match status" value="1"/>
</dbReference>
<dbReference type="GO" id="GO:0015629">
    <property type="term" value="C:actin cytoskeleton"/>
    <property type="evidence" value="ECO:0007669"/>
    <property type="project" value="TreeGrafter"/>
</dbReference>
<keyword evidence="2" id="KW-0963">Cytoplasm</keyword>
<dbReference type="FunFam" id="1.20.1270.60:FF:000028">
    <property type="entry name" value="Bridging integrator 3 homolog"/>
    <property type="match status" value="1"/>
</dbReference>
<dbReference type="InterPro" id="IPR027267">
    <property type="entry name" value="AH/BAR_dom_sf"/>
</dbReference>
<evidence type="ECO:0000313" key="12">
    <source>
        <dbReference type="Proteomes" id="UP000242188"/>
    </source>
</evidence>
<dbReference type="Proteomes" id="UP000242188">
    <property type="component" value="Unassembled WGS sequence"/>
</dbReference>
<feature type="domain" description="BAR" evidence="10">
    <location>
        <begin position="11"/>
        <end position="234"/>
    </location>
</feature>
<keyword evidence="3" id="KW-0132">Cell division</keyword>